<sequence length="332" mass="36442">MTRSKFFAVMVVLAMAFFSSACDETQTSPSPLPTPTVTPPAEAEYTFWVLERGSNQPISGATLSTSFGQFQTDESGKVIIRSTTGGFQITVTAESCLPFVTAQRTALTNLLIYCLHAAGNSELTVRQAVFGDIGADFNPGLHPLYRLDGPVSIVLEQRFIEEWPNSASLIYTWAQKLQNQIGFQVYASTSAVPGTAVFPLRIDQTIEDKGFDAIVTWDIINYRIVGGGIAFSRSQLYDLVVGHEFGHVFGLSHHNAPGLLNLRATPPWEYSANEVENIKLMLTWKPGTTWPLSDASSGILTRSRFSGKQMVTIGCRQTSRGIVDEVMTYSHK</sequence>
<evidence type="ECO:0000313" key="2">
    <source>
        <dbReference type="EMBL" id="OHB12156.1"/>
    </source>
</evidence>
<reference evidence="2 3" key="1">
    <citation type="journal article" date="2016" name="Nat. Commun.">
        <title>Thousands of microbial genomes shed light on interconnected biogeochemical processes in an aquifer system.</title>
        <authorList>
            <person name="Anantharaman K."/>
            <person name="Brown C.T."/>
            <person name="Hug L.A."/>
            <person name="Sharon I."/>
            <person name="Castelle C.J."/>
            <person name="Probst A.J."/>
            <person name="Thomas B.C."/>
            <person name="Singh A."/>
            <person name="Wilkins M.J."/>
            <person name="Karaoz U."/>
            <person name="Brodie E.L."/>
            <person name="Williams K.H."/>
            <person name="Hubbard S.S."/>
            <person name="Banfield J.F."/>
        </authorList>
    </citation>
    <scope>NUCLEOTIDE SEQUENCE [LARGE SCALE GENOMIC DNA]</scope>
</reference>
<accession>A0A1G2US18</accession>
<organism evidence="2 3">
    <name type="scientific">Candidatus Zambryskibacteria bacterium RIFCSPLOWO2_12_FULL_39_23</name>
    <dbReference type="NCBI Taxonomy" id="1802776"/>
    <lineage>
        <taxon>Bacteria</taxon>
        <taxon>Candidatus Zambryskiibacteriota</taxon>
    </lineage>
</organism>
<dbReference type="SUPFAM" id="SSF55486">
    <property type="entry name" value="Metalloproteases ('zincins'), catalytic domain"/>
    <property type="match status" value="1"/>
</dbReference>
<keyword evidence="1" id="KW-0732">Signal</keyword>
<proteinExistence type="predicted"/>
<evidence type="ECO:0000256" key="1">
    <source>
        <dbReference type="SAM" id="SignalP"/>
    </source>
</evidence>
<evidence type="ECO:0008006" key="4">
    <source>
        <dbReference type="Google" id="ProtNLM"/>
    </source>
</evidence>
<dbReference type="EMBL" id="MHWT01000021">
    <property type="protein sequence ID" value="OHB12156.1"/>
    <property type="molecule type" value="Genomic_DNA"/>
</dbReference>
<feature type="signal peptide" evidence="1">
    <location>
        <begin position="1"/>
        <end position="21"/>
    </location>
</feature>
<evidence type="ECO:0000313" key="3">
    <source>
        <dbReference type="Proteomes" id="UP000176558"/>
    </source>
</evidence>
<protein>
    <recommendedName>
        <fullName evidence="4">Peptidase M10 metallopeptidase domain-containing protein</fullName>
    </recommendedName>
</protein>
<dbReference type="PROSITE" id="PS51257">
    <property type="entry name" value="PROKAR_LIPOPROTEIN"/>
    <property type="match status" value="1"/>
</dbReference>
<dbReference type="AlphaFoldDB" id="A0A1G2US18"/>
<dbReference type="Proteomes" id="UP000176558">
    <property type="component" value="Unassembled WGS sequence"/>
</dbReference>
<feature type="chain" id="PRO_5009584761" description="Peptidase M10 metallopeptidase domain-containing protein" evidence="1">
    <location>
        <begin position="22"/>
        <end position="332"/>
    </location>
</feature>
<comment type="caution">
    <text evidence="2">The sequence shown here is derived from an EMBL/GenBank/DDBJ whole genome shotgun (WGS) entry which is preliminary data.</text>
</comment>
<name>A0A1G2US18_9BACT</name>
<gene>
    <name evidence="2" type="ORF">A3G99_00785</name>
</gene>